<feature type="chain" id="PRO_5045563191" evidence="1">
    <location>
        <begin position="20"/>
        <end position="338"/>
    </location>
</feature>
<protein>
    <submittedName>
        <fullName evidence="2">Uncharacterized protein</fullName>
    </submittedName>
</protein>
<dbReference type="EMBL" id="JAMGBE010000002">
    <property type="protein sequence ID" value="MCL6729472.1"/>
    <property type="molecule type" value="Genomic_DNA"/>
</dbReference>
<gene>
    <name evidence="2" type="ORF">LZ538_05295</name>
</gene>
<evidence type="ECO:0000313" key="2">
    <source>
        <dbReference type="EMBL" id="MCL6729472.1"/>
    </source>
</evidence>
<keyword evidence="1" id="KW-0732">Signal</keyword>
<accession>A0ABT0S0U9</accession>
<comment type="caution">
    <text evidence="2">The sequence shown here is derived from an EMBL/GenBank/DDBJ whole genome shotgun (WGS) entry which is preliminary data.</text>
</comment>
<dbReference type="Proteomes" id="UP001165342">
    <property type="component" value="Unassembled WGS sequence"/>
</dbReference>
<organism evidence="2 3">
    <name type="scientific">Sphingomonas hankyongi</name>
    <dbReference type="NCBI Taxonomy" id="2908209"/>
    <lineage>
        <taxon>Bacteria</taxon>
        <taxon>Pseudomonadati</taxon>
        <taxon>Pseudomonadota</taxon>
        <taxon>Alphaproteobacteria</taxon>
        <taxon>Sphingomonadales</taxon>
        <taxon>Sphingomonadaceae</taxon>
        <taxon>Sphingomonas</taxon>
    </lineage>
</organism>
<reference evidence="2" key="1">
    <citation type="submission" date="2022-05" db="EMBL/GenBank/DDBJ databases">
        <authorList>
            <person name="Jo J.-H."/>
            <person name="Im W.-T."/>
        </authorList>
    </citation>
    <scope>NUCLEOTIDE SEQUENCE</scope>
    <source>
        <strain evidence="2">SE220</strain>
    </source>
</reference>
<proteinExistence type="predicted"/>
<evidence type="ECO:0000313" key="3">
    <source>
        <dbReference type="Proteomes" id="UP001165342"/>
    </source>
</evidence>
<keyword evidence="3" id="KW-1185">Reference proteome</keyword>
<feature type="signal peptide" evidence="1">
    <location>
        <begin position="1"/>
        <end position="19"/>
    </location>
</feature>
<dbReference type="RefSeq" id="WP_249830969.1">
    <property type="nucleotide sequence ID" value="NZ_JAMGBE010000002.1"/>
</dbReference>
<sequence length="338" mass="36980">MKAALWAALAAFMSVPALAGPATPLFSADTPIRITIKGPITALTSNRSNAQRAGTLTVTGTQESYPIMLSVRGITRRQGDVCQFPPLRVDFPQHPAAGSLFAGQRRLKLVTHCRRNEDFQQKVLLEYAAYRLYNLMTPLSFRARLANIDYVDEDGRPYISRIGFFVEDGDDMAKRNDLHEPKLGDRVSVSQLEPRGAARFALFNYMIGNLDWSMRAGPAGESCCHNGRLLSANKAGSGVLVPVPYDFDFSGLVDAPYATPPDAIPVGSVRQRVYRGYCAHFNEARAVGADLSARRSELLGLLSTIPGMTERTRANAADYLGGFFRDLDSGKALKNCVN</sequence>
<evidence type="ECO:0000256" key="1">
    <source>
        <dbReference type="SAM" id="SignalP"/>
    </source>
</evidence>
<name>A0ABT0S0U9_9SPHN</name>